<evidence type="ECO:0000256" key="2">
    <source>
        <dbReference type="ARBA" id="ARBA00016337"/>
    </source>
</evidence>
<feature type="compositionally biased region" description="Polar residues" evidence="12">
    <location>
        <begin position="1"/>
        <end position="12"/>
    </location>
</feature>
<keyword evidence="14" id="KW-1185">Reference proteome</keyword>
<keyword evidence="4 10" id="KW-0808">Transferase</keyword>
<dbReference type="RefSeq" id="WP_146533339.1">
    <property type="nucleotide sequence ID" value="NZ_SJPX01000002.1"/>
</dbReference>
<comment type="similarity">
    <text evidence="10">Belongs to the ApbE family.</text>
</comment>
<evidence type="ECO:0000256" key="7">
    <source>
        <dbReference type="ARBA" id="ARBA00022842"/>
    </source>
</evidence>
<dbReference type="SUPFAM" id="SSF143631">
    <property type="entry name" value="ApbE-like"/>
    <property type="match status" value="1"/>
</dbReference>
<dbReference type="Pfam" id="PF02424">
    <property type="entry name" value="ApbE"/>
    <property type="match status" value="1"/>
</dbReference>
<comment type="cofactor">
    <cofactor evidence="11">
        <name>Mg(2+)</name>
        <dbReference type="ChEBI" id="CHEBI:18420"/>
    </cofactor>
    <cofactor evidence="11">
        <name>Mn(2+)</name>
        <dbReference type="ChEBI" id="CHEBI:29035"/>
    </cofactor>
    <text evidence="11">Magnesium. Can also use manganese.</text>
</comment>
<keyword evidence="5 10" id="KW-0479">Metal-binding</keyword>
<dbReference type="GO" id="GO:0016740">
    <property type="term" value="F:transferase activity"/>
    <property type="evidence" value="ECO:0007669"/>
    <property type="project" value="UniProtKB-UniRule"/>
</dbReference>
<dbReference type="PANTHER" id="PTHR30040:SF2">
    <property type="entry name" value="FAD:PROTEIN FMN TRANSFERASE"/>
    <property type="match status" value="1"/>
</dbReference>
<dbReference type="OrthoDB" id="9778595at2"/>
<evidence type="ECO:0000256" key="5">
    <source>
        <dbReference type="ARBA" id="ARBA00022723"/>
    </source>
</evidence>
<dbReference type="PANTHER" id="PTHR30040">
    <property type="entry name" value="THIAMINE BIOSYNTHESIS LIPOPROTEIN APBE"/>
    <property type="match status" value="1"/>
</dbReference>
<feature type="binding site" evidence="11">
    <location>
        <position position="177"/>
    </location>
    <ligand>
        <name>Mg(2+)</name>
        <dbReference type="ChEBI" id="CHEBI:18420"/>
    </ligand>
</feature>
<evidence type="ECO:0000256" key="10">
    <source>
        <dbReference type="PIRNR" id="PIRNR006268"/>
    </source>
</evidence>
<dbReference type="EC" id="2.7.1.180" evidence="1 10"/>
<name>A0A5C6F3R0_9BACT</name>
<evidence type="ECO:0000313" key="13">
    <source>
        <dbReference type="EMBL" id="TWU55077.1"/>
    </source>
</evidence>
<dbReference type="EMBL" id="SJPX01000002">
    <property type="protein sequence ID" value="TWU55077.1"/>
    <property type="molecule type" value="Genomic_DNA"/>
</dbReference>
<dbReference type="Gene3D" id="3.10.520.10">
    <property type="entry name" value="ApbE-like domains"/>
    <property type="match status" value="1"/>
</dbReference>
<evidence type="ECO:0000256" key="4">
    <source>
        <dbReference type="ARBA" id="ARBA00022679"/>
    </source>
</evidence>
<dbReference type="GO" id="GO:0046872">
    <property type="term" value="F:metal ion binding"/>
    <property type="evidence" value="ECO:0007669"/>
    <property type="project" value="UniProtKB-UniRule"/>
</dbReference>
<dbReference type="InterPro" id="IPR003374">
    <property type="entry name" value="ApbE-like_sf"/>
</dbReference>
<reference evidence="13 14" key="1">
    <citation type="submission" date="2019-02" db="EMBL/GenBank/DDBJ databases">
        <title>Deep-cultivation of Planctomycetes and their phenomic and genomic characterization uncovers novel biology.</title>
        <authorList>
            <person name="Wiegand S."/>
            <person name="Jogler M."/>
            <person name="Boedeker C."/>
            <person name="Pinto D."/>
            <person name="Vollmers J."/>
            <person name="Rivas-Marin E."/>
            <person name="Kohn T."/>
            <person name="Peeters S.H."/>
            <person name="Heuer A."/>
            <person name="Rast P."/>
            <person name="Oberbeckmann S."/>
            <person name="Bunk B."/>
            <person name="Jeske O."/>
            <person name="Meyerdierks A."/>
            <person name="Storesund J.E."/>
            <person name="Kallscheuer N."/>
            <person name="Luecker S."/>
            <person name="Lage O.M."/>
            <person name="Pohl T."/>
            <person name="Merkel B.J."/>
            <person name="Hornburger P."/>
            <person name="Mueller R.-W."/>
            <person name="Bruemmer F."/>
            <person name="Labrenz M."/>
            <person name="Spormann A.M."/>
            <person name="Op Den Camp H."/>
            <person name="Overmann J."/>
            <person name="Amann R."/>
            <person name="Jetten M.S.M."/>
            <person name="Mascher T."/>
            <person name="Medema M.H."/>
            <person name="Devos D.P."/>
            <person name="Kaster A.-K."/>
            <person name="Ovreas L."/>
            <person name="Rohde M."/>
            <person name="Galperin M.Y."/>
            <person name="Jogler C."/>
        </authorList>
    </citation>
    <scope>NUCLEOTIDE SEQUENCE [LARGE SCALE GENOMIC DNA]</scope>
    <source>
        <strain evidence="13 14">Poly59</strain>
    </source>
</reference>
<evidence type="ECO:0000256" key="1">
    <source>
        <dbReference type="ARBA" id="ARBA00011955"/>
    </source>
</evidence>
<dbReference type="AlphaFoldDB" id="A0A5C6F3R0"/>
<evidence type="ECO:0000313" key="14">
    <source>
        <dbReference type="Proteomes" id="UP000317977"/>
    </source>
</evidence>
<feature type="binding site" evidence="11">
    <location>
        <position position="292"/>
    </location>
    <ligand>
        <name>Mg(2+)</name>
        <dbReference type="ChEBI" id="CHEBI:18420"/>
    </ligand>
</feature>
<feature type="binding site" evidence="11">
    <location>
        <position position="296"/>
    </location>
    <ligand>
        <name>Mg(2+)</name>
        <dbReference type="ChEBI" id="CHEBI:18420"/>
    </ligand>
</feature>
<keyword evidence="7 10" id="KW-0460">Magnesium</keyword>
<proteinExistence type="inferred from homology"/>
<organism evidence="13 14">
    <name type="scientific">Rubripirellula reticaptiva</name>
    <dbReference type="NCBI Taxonomy" id="2528013"/>
    <lineage>
        <taxon>Bacteria</taxon>
        <taxon>Pseudomonadati</taxon>
        <taxon>Planctomycetota</taxon>
        <taxon>Planctomycetia</taxon>
        <taxon>Pirellulales</taxon>
        <taxon>Pirellulaceae</taxon>
        <taxon>Rubripirellula</taxon>
    </lineage>
</organism>
<evidence type="ECO:0000256" key="9">
    <source>
        <dbReference type="ARBA" id="ARBA00048540"/>
    </source>
</evidence>
<keyword evidence="6 10" id="KW-0274">FAD</keyword>
<dbReference type="Proteomes" id="UP000317977">
    <property type="component" value="Unassembled WGS sequence"/>
</dbReference>
<keyword evidence="3 10" id="KW-0285">Flavoprotein</keyword>
<protein>
    <recommendedName>
        <fullName evidence="2 10">FAD:protein FMN transferase</fullName>
        <ecNumber evidence="1 10">2.7.1.180</ecNumber>
    </recommendedName>
    <alternativeName>
        <fullName evidence="8 10">Flavin transferase</fullName>
    </alternativeName>
</protein>
<evidence type="ECO:0000256" key="8">
    <source>
        <dbReference type="ARBA" id="ARBA00031306"/>
    </source>
</evidence>
<accession>A0A5C6F3R0</accession>
<sequence length="351" mass="37454">MKSDPQDTSGPLKSSRPLPRSASTSGRESLLTHVSHRAMATDFVVMLPEHAADGVEVVLEALEMLDSIEASLTIYKANGEVSRLNRDGAFKPVKMSGATFRLLEKSILWSQRTSGAFDITAGPLVEAWGFTRRNGSKPTAEEIQTARDLVGFNKILLDPHNQTAQLATAGMTINLGAIGKGDALDRLAAHLKKSGVADFLIHGGNSSLIAAGDQDHDSGRGWAVGIAHPTKPKRRLCGLYLKDRALATSGSGKQFFHHQGRRFGHVIDPRTGYPAGDLASLTILMESAADADAAATGLFVMGSHAIGEITEPWIQCPMILAATGRRQDEVDVSTVGQIDWIDPPAESESDG</sequence>
<evidence type="ECO:0000256" key="12">
    <source>
        <dbReference type="SAM" id="MobiDB-lite"/>
    </source>
</evidence>
<evidence type="ECO:0000256" key="3">
    <source>
        <dbReference type="ARBA" id="ARBA00022630"/>
    </source>
</evidence>
<gene>
    <name evidence="13" type="primary">apbE_1</name>
    <name evidence="13" type="ORF">Poly59_13720</name>
</gene>
<feature type="region of interest" description="Disordered" evidence="12">
    <location>
        <begin position="1"/>
        <end position="29"/>
    </location>
</feature>
<evidence type="ECO:0000256" key="6">
    <source>
        <dbReference type="ARBA" id="ARBA00022827"/>
    </source>
</evidence>
<comment type="caution">
    <text evidence="13">The sequence shown here is derived from an EMBL/GenBank/DDBJ whole genome shotgun (WGS) entry which is preliminary data.</text>
</comment>
<comment type="catalytic activity">
    <reaction evidence="9 10">
        <text>L-threonyl-[protein] + FAD = FMN-L-threonyl-[protein] + AMP + H(+)</text>
        <dbReference type="Rhea" id="RHEA:36847"/>
        <dbReference type="Rhea" id="RHEA-COMP:11060"/>
        <dbReference type="Rhea" id="RHEA-COMP:11061"/>
        <dbReference type="ChEBI" id="CHEBI:15378"/>
        <dbReference type="ChEBI" id="CHEBI:30013"/>
        <dbReference type="ChEBI" id="CHEBI:57692"/>
        <dbReference type="ChEBI" id="CHEBI:74257"/>
        <dbReference type="ChEBI" id="CHEBI:456215"/>
        <dbReference type="EC" id="2.7.1.180"/>
    </reaction>
</comment>
<keyword evidence="13" id="KW-0449">Lipoprotein</keyword>
<evidence type="ECO:0000256" key="11">
    <source>
        <dbReference type="PIRSR" id="PIRSR006268-2"/>
    </source>
</evidence>
<dbReference type="PIRSF" id="PIRSF006268">
    <property type="entry name" value="ApbE"/>
    <property type="match status" value="1"/>
</dbReference>
<dbReference type="InterPro" id="IPR024932">
    <property type="entry name" value="ApbE"/>
</dbReference>